<dbReference type="EMBL" id="LNIX01000005">
    <property type="protein sequence ID" value="OXA53969.1"/>
    <property type="molecule type" value="Genomic_DNA"/>
</dbReference>
<dbReference type="SUPFAM" id="SSF55486">
    <property type="entry name" value="Metalloproteases ('zincins'), catalytic domain"/>
    <property type="match status" value="1"/>
</dbReference>
<keyword evidence="2" id="KW-0479">Metal-binding</keyword>
<dbReference type="GO" id="GO:0006509">
    <property type="term" value="P:membrane protein ectodomain proteolysis"/>
    <property type="evidence" value="ECO:0007669"/>
    <property type="project" value="TreeGrafter"/>
</dbReference>
<keyword evidence="1" id="KW-0378">Hydrolase</keyword>
<keyword evidence="6" id="KW-1185">Reference proteome</keyword>
<evidence type="ECO:0000313" key="5">
    <source>
        <dbReference type="EMBL" id="OXA53969.1"/>
    </source>
</evidence>
<reference evidence="5 6" key="1">
    <citation type="submission" date="2015-12" db="EMBL/GenBank/DDBJ databases">
        <title>The genome of Folsomia candida.</title>
        <authorList>
            <person name="Faddeeva A."/>
            <person name="Derks M.F."/>
            <person name="Anvar Y."/>
            <person name="Smit S."/>
            <person name="Van Straalen N."/>
            <person name="Roelofs D."/>
        </authorList>
    </citation>
    <scope>NUCLEOTIDE SEQUENCE [LARGE SCALE GENOMIC DNA]</scope>
    <source>
        <strain evidence="5 6">VU population</strain>
        <tissue evidence="5">Whole body</tissue>
    </source>
</reference>
<keyword evidence="1" id="KW-0645">Protease</keyword>
<proteinExistence type="predicted"/>
<dbReference type="GO" id="GO:0004222">
    <property type="term" value="F:metalloendopeptidase activity"/>
    <property type="evidence" value="ECO:0007669"/>
    <property type="project" value="InterPro"/>
</dbReference>
<comment type="caution">
    <text evidence="5">The sequence shown here is derived from an EMBL/GenBank/DDBJ whole genome shotgun (WGS) entry which is preliminary data.</text>
</comment>
<comment type="caution">
    <text evidence="2">Lacks conserved residue(s) required for the propagation of feature annotation.</text>
</comment>
<dbReference type="Proteomes" id="UP000198287">
    <property type="component" value="Unassembled WGS sequence"/>
</dbReference>
<feature type="domain" description="Peptidase M12B" evidence="4">
    <location>
        <begin position="227"/>
        <end position="412"/>
    </location>
</feature>
<evidence type="ECO:0000256" key="1">
    <source>
        <dbReference type="ARBA" id="ARBA00023049"/>
    </source>
</evidence>
<dbReference type="InterPro" id="IPR024079">
    <property type="entry name" value="MetalloPept_cat_dom_sf"/>
</dbReference>
<keyword evidence="3" id="KW-0175">Coiled coil</keyword>
<feature type="active site" evidence="2">
    <location>
        <position position="352"/>
    </location>
</feature>
<evidence type="ECO:0000313" key="6">
    <source>
        <dbReference type="Proteomes" id="UP000198287"/>
    </source>
</evidence>
<dbReference type="GO" id="GO:0046872">
    <property type="term" value="F:metal ion binding"/>
    <property type="evidence" value="ECO:0007669"/>
    <property type="project" value="UniProtKB-KW"/>
</dbReference>
<keyword evidence="1" id="KW-0482">Metalloprotease</keyword>
<sequence>MCPFGDENNNELIDVERIIIPQVELVILLTGQAQRSLLIYNRELNQVRLEEIESASPPQHQIEILFQTPEVTAAETVDSDVSPPNLTTLGRMPAESEIQNFTSVIEGLVKKLDSLVDPSSRPNGDYSRWAELHHQVTLLEKSLADECRRSTSLEDEIEDIDEQHNQELSYLENQRKKDLHEIEFLEEKLKQMEHNQGEEREKLTNELKLLKTKFKTNIKIFNKLLHLNAIALVNRMHDASKDTLFLTTSVRQLTSDPDSLLTVQPLTTTVVADVIRAARQSALQASPLLNAQVKKPTTNNKLTFKGRFERELYIIPYFGGACFVDDNTKVDYGVTVWSDDGNWNSLTIGAHELGHTVGAIHDYDPAYKCKPDYGFIMSGASDERRYFFSECSDRYISSFLNSNGAQCLKRIDGHVAIRIDPNLSTPKAPSMQDLCKRVLKDPNAWAEPIDTFDCKQLRCKRKDESSTIWTKFMATVEIMICGLGGGRCFRGRCRVDGKLIKNVGHGNCIQTPDRFYPSVLAKMGICPSSKDRTALNTVDIWNMPGDKRLATPFTYAGNKENWERCIMVDSNNFLLVNSVSGRCAIPAGGEGSYIETFACNSGNARMLWTVSNGN</sequence>
<name>A0A226E941_FOLCA</name>
<organism evidence="5 6">
    <name type="scientific">Folsomia candida</name>
    <name type="common">Springtail</name>
    <dbReference type="NCBI Taxonomy" id="158441"/>
    <lineage>
        <taxon>Eukaryota</taxon>
        <taxon>Metazoa</taxon>
        <taxon>Ecdysozoa</taxon>
        <taxon>Arthropoda</taxon>
        <taxon>Hexapoda</taxon>
        <taxon>Collembola</taxon>
        <taxon>Entomobryomorpha</taxon>
        <taxon>Isotomoidea</taxon>
        <taxon>Isotomidae</taxon>
        <taxon>Proisotominae</taxon>
        <taxon>Folsomia</taxon>
    </lineage>
</organism>
<evidence type="ECO:0000256" key="2">
    <source>
        <dbReference type="PROSITE-ProRule" id="PRU00276"/>
    </source>
</evidence>
<feature type="coiled-coil region" evidence="3">
    <location>
        <begin position="143"/>
        <end position="202"/>
    </location>
</feature>
<dbReference type="AlphaFoldDB" id="A0A226E941"/>
<dbReference type="Pfam" id="PF01421">
    <property type="entry name" value="Reprolysin"/>
    <property type="match status" value="1"/>
</dbReference>
<gene>
    <name evidence="5" type="ORF">Fcan01_11684</name>
</gene>
<dbReference type="Gene3D" id="3.40.390.10">
    <property type="entry name" value="Collagenase (Catalytic Domain)"/>
    <property type="match status" value="1"/>
</dbReference>
<dbReference type="GO" id="GO:0007229">
    <property type="term" value="P:integrin-mediated signaling pathway"/>
    <property type="evidence" value="ECO:0007669"/>
    <property type="project" value="UniProtKB-KW"/>
</dbReference>
<dbReference type="OrthoDB" id="7771573at2759"/>
<evidence type="ECO:0000256" key="3">
    <source>
        <dbReference type="SAM" id="Coils"/>
    </source>
</evidence>
<keyword evidence="5" id="KW-0401">Integrin</keyword>
<dbReference type="PANTHER" id="PTHR11905:SF159">
    <property type="entry name" value="ADAM METALLOPROTEASE"/>
    <property type="match status" value="1"/>
</dbReference>
<accession>A0A226E941</accession>
<feature type="binding site" evidence="2">
    <location>
        <position position="351"/>
    </location>
    <ligand>
        <name>Zn(2+)</name>
        <dbReference type="ChEBI" id="CHEBI:29105"/>
        <note>catalytic</note>
    </ligand>
</feature>
<protein>
    <submittedName>
        <fullName evidence="5">A disintegrin and metalloproteinase with thrombospondin motifs 13</fullName>
    </submittedName>
</protein>
<feature type="binding site" evidence="2">
    <location>
        <position position="355"/>
    </location>
    <ligand>
        <name>Zn(2+)</name>
        <dbReference type="ChEBI" id="CHEBI:29105"/>
        <note>catalytic</note>
    </ligand>
</feature>
<feature type="binding site" evidence="2">
    <location>
        <position position="361"/>
    </location>
    <ligand>
        <name>Zn(2+)</name>
        <dbReference type="ChEBI" id="CHEBI:29105"/>
        <note>catalytic</note>
    </ligand>
</feature>
<dbReference type="InterPro" id="IPR001590">
    <property type="entry name" value="Peptidase_M12B"/>
</dbReference>
<evidence type="ECO:0000259" key="4">
    <source>
        <dbReference type="PROSITE" id="PS50215"/>
    </source>
</evidence>
<dbReference type="PROSITE" id="PS50215">
    <property type="entry name" value="ADAM_MEPRO"/>
    <property type="match status" value="1"/>
</dbReference>
<dbReference type="PANTHER" id="PTHR11905">
    <property type="entry name" value="ADAM A DISINTEGRIN AND METALLOPROTEASE DOMAIN"/>
    <property type="match status" value="1"/>
</dbReference>
<keyword evidence="2" id="KW-0862">Zinc</keyword>